<accession>A0A194ALL5</accession>
<keyword evidence="1" id="KW-0175">Coiled coil</keyword>
<dbReference type="Proteomes" id="UP000095200">
    <property type="component" value="Unassembled WGS sequence"/>
</dbReference>
<evidence type="ECO:0000313" key="2">
    <source>
        <dbReference type="EMBL" id="GAU09916.1"/>
    </source>
</evidence>
<name>A0A194ALL5_9BACT</name>
<feature type="coiled-coil region" evidence="1">
    <location>
        <begin position="50"/>
        <end position="91"/>
    </location>
</feature>
<evidence type="ECO:0000313" key="3">
    <source>
        <dbReference type="Proteomes" id="UP000095200"/>
    </source>
</evidence>
<dbReference type="RefSeq" id="WP_141721140.1">
    <property type="nucleotide sequence ID" value="NZ_BDFE01000020.1"/>
</dbReference>
<keyword evidence="3" id="KW-1185">Reference proteome</keyword>
<evidence type="ECO:0000256" key="1">
    <source>
        <dbReference type="SAM" id="Coils"/>
    </source>
</evidence>
<gene>
    <name evidence="2" type="ORF">DPF_2652</name>
</gene>
<sequence length="113" mass="12838">MKDTDTLVQQAFDLGELELACLRAGDMNQAGSMARERKALVERLCALKAHAGLARKLRQLQKQQTRLTHEARELQERLKQELLRVRGQSKRYGGYRNAATVTSPSSRFLNKRG</sequence>
<organism evidence="2 3">
    <name type="scientific">Desulfoplanes formicivorans</name>
    <dbReference type="NCBI Taxonomy" id="1592317"/>
    <lineage>
        <taxon>Bacteria</taxon>
        <taxon>Pseudomonadati</taxon>
        <taxon>Thermodesulfobacteriota</taxon>
        <taxon>Desulfovibrionia</taxon>
        <taxon>Desulfovibrionales</taxon>
        <taxon>Desulfoplanaceae</taxon>
        <taxon>Desulfoplanes</taxon>
    </lineage>
</organism>
<dbReference type="EMBL" id="BDFE01000020">
    <property type="protein sequence ID" value="GAU09916.1"/>
    <property type="molecule type" value="Genomic_DNA"/>
</dbReference>
<dbReference type="STRING" id="1592317.DPF_2652"/>
<proteinExistence type="predicted"/>
<comment type="caution">
    <text evidence="2">The sequence shown here is derived from an EMBL/GenBank/DDBJ whole genome shotgun (WGS) entry which is preliminary data.</text>
</comment>
<protein>
    <submittedName>
        <fullName evidence="2">Uncharacterized protein</fullName>
    </submittedName>
</protein>
<reference evidence="3" key="1">
    <citation type="submission" date="2016-06" db="EMBL/GenBank/DDBJ databases">
        <title>Draft genome sequence of Desulfoplanes formicivorans strain Pf12B.</title>
        <authorList>
            <person name="Watanabe M."/>
            <person name="Kojima H."/>
            <person name="Fukui M."/>
        </authorList>
    </citation>
    <scope>NUCLEOTIDE SEQUENCE [LARGE SCALE GENOMIC DNA]</scope>
    <source>
        <strain evidence="3">Pf12B</strain>
    </source>
</reference>
<dbReference type="AlphaFoldDB" id="A0A194ALL5"/>